<keyword evidence="3" id="KW-1185">Reference proteome</keyword>
<feature type="region of interest" description="Disordered" evidence="1">
    <location>
        <begin position="249"/>
        <end position="270"/>
    </location>
</feature>
<evidence type="ECO:0000313" key="2">
    <source>
        <dbReference type="EMBL" id="EPS27563.1"/>
    </source>
</evidence>
<dbReference type="EMBL" id="KB644410">
    <property type="protein sequence ID" value="EPS27563.1"/>
    <property type="molecule type" value="Genomic_DNA"/>
</dbReference>
<feature type="compositionally biased region" description="Basic and acidic residues" evidence="1">
    <location>
        <begin position="627"/>
        <end position="656"/>
    </location>
</feature>
<sequence length="671" mass="72920">MGNLQSSPSKDEPQRANRLSKPFSKPLSRKSTVSTSSSKSSYHESDGPELNSAFIGWQNPWVGSGLSSDARSVRSKAREIPPTLFETEVRPPPGNRDVNHGVASPAVEQHLEPHTPVVSPVPTIHSVRRASYQPGTYGSSPQRVMTTEPPRRANSMQTSLTRQNSVIYEDGYEGAAASNTYFMVDNQRFSLTRRRSLLTRPGIATRRSTRSGRRAPSPIGEPPTSINESLNDPVDDLVDFGTLQWPLASRPGSAHGESLLTRPTSPPDSRYTQLGALKLGSLRVVNGSASPCPSDRTPLESPGLGLSHIDTSTSRLKSTLEITAVPNLKKSDDLPDSPFSFEKSPTIPFPVASRSLFPSEVEDEGIALYDDTTSQSDKKTVDSGIDRSTSRSLNKSDSGYSSAASVGSHHHSRTRASFDSQASGSFSTADNHVRALRGANEGIQQRLVSQHDATPGMSNFSQLHPKVDRWYDSIGPAAQLSLAAPRSRRSTLCAPRYTEYQTQKIEHPSAGTPVVPGAIAPLEQLSLSPRGSLHTDCRSPDGIDVPTVTNSAIALGIDLPLGVLPLGGDGEGQTPVHRSASERCLEIRAKHETMAHRSRSRSGQGHRNWSQTPGIEAPPLPTAKSWDFLKDESERARDHSIDEAARGRPRSRSQDLRRRKLTKPPRHELHP</sequence>
<feature type="compositionally biased region" description="Polar residues" evidence="1">
    <location>
        <begin position="133"/>
        <end position="145"/>
    </location>
</feature>
<reference evidence="2 3" key="1">
    <citation type="journal article" date="2013" name="PLoS ONE">
        <title>Genomic and secretomic analyses reveal unique features of the lignocellulolytic enzyme system of Penicillium decumbens.</title>
        <authorList>
            <person name="Liu G."/>
            <person name="Zhang L."/>
            <person name="Wei X."/>
            <person name="Zou G."/>
            <person name="Qin Y."/>
            <person name="Ma L."/>
            <person name="Li J."/>
            <person name="Zheng H."/>
            <person name="Wang S."/>
            <person name="Wang C."/>
            <person name="Xun L."/>
            <person name="Zhao G.-P."/>
            <person name="Zhou Z."/>
            <person name="Qu Y."/>
        </authorList>
    </citation>
    <scope>NUCLEOTIDE SEQUENCE [LARGE SCALE GENOMIC DNA]</scope>
    <source>
        <strain evidence="3">114-2 / CGMCC 5302</strain>
    </source>
</reference>
<name>S8ANS9_PENO1</name>
<dbReference type="PhylomeDB" id="S8ANS9"/>
<feature type="region of interest" description="Disordered" evidence="1">
    <location>
        <begin position="1"/>
        <end position="56"/>
    </location>
</feature>
<feature type="compositionally biased region" description="Low complexity" evidence="1">
    <location>
        <begin position="29"/>
        <end position="40"/>
    </location>
</feature>
<dbReference type="STRING" id="933388.S8ANS9"/>
<feature type="compositionally biased region" description="Low complexity" evidence="1">
    <location>
        <begin position="396"/>
        <end position="407"/>
    </location>
</feature>
<dbReference type="HOGENOM" id="CLU_024693_0_0_1"/>
<accession>S8ANS9</accession>
<feature type="compositionally biased region" description="Basic and acidic residues" evidence="1">
    <location>
        <begin position="376"/>
        <end position="389"/>
    </location>
</feature>
<feature type="region of interest" description="Disordered" evidence="1">
    <location>
        <begin position="592"/>
        <end position="671"/>
    </location>
</feature>
<feature type="region of interest" description="Disordered" evidence="1">
    <location>
        <begin position="367"/>
        <end position="426"/>
    </location>
</feature>
<feature type="compositionally biased region" description="Polar residues" evidence="1">
    <location>
        <begin position="603"/>
        <end position="613"/>
    </location>
</feature>
<dbReference type="OrthoDB" id="5341904at2759"/>
<feature type="compositionally biased region" description="Polar residues" evidence="1">
    <location>
        <begin position="415"/>
        <end position="426"/>
    </location>
</feature>
<dbReference type="AlphaFoldDB" id="S8ANS9"/>
<evidence type="ECO:0000256" key="1">
    <source>
        <dbReference type="SAM" id="MobiDB-lite"/>
    </source>
</evidence>
<gene>
    <name evidence="2" type="ORF">PDE_02506</name>
</gene>
<dbReference type="eggNOG" id="ENOG502SWU4">
    <property type="taxonomic scope" value="Eukaryota"/>
</dbReference>
<protein>
    <submittedName>
        <fullName evidence="2">Uncharacterized protein</fullName>
    </submittedName>
</protein>
<proteinExistence type="predicted"/>
<evidence type="ECO:0000313" key="3">
    <source>
        <dbReference type="Proteomes" id="UP000019376"/>
    </source>
</evidence>
<feature type="region of interest" description="Disordered" evidence="1">
    <location>
        <begin position="205"/>
        <end position="231"/>
    </location>
</feature>
<feature type="region of interest" description="Disordered" evidence="1">
    <location>
        <begin position="131"/>
        <end position="159"/>
    </location>
</feature>
<dbReference type="Proteomes" id="UP000019376">
    <property type="component" value="Unassembled WGS sequence"/>
</dbReference>
<organism evidence="2 3">
    <name type="scientific">Penicillium oxalicum (strain 114-2 / CGMCC 5302)</name>
    <name type="common">Penicillium decumbens</name>
    <dbReference type="NCBI Taxonomy" id="933388"/>
    <lineage>
        <taxon>Eukaryota</taxon>
        <taxon>Fungi</taxon>
        <taxon>Dikarya</taxon>
        <taxon>Ascomycota</taxon>
        <taxon>Pezizomycotina</taxon>
        <taxon>Eurotiomycetes</taxon>
        <taxon>Eurotiomycetidae</taxon>
        <taxon>Eurotiales</taxon>
        <taxon>Aspergillaceae</taxon>
        <taxon>Penicillium</taxon>
    </lineage>
</organism>